<gene>
    <name evidence="1" type="ORF">M2280_006091</name>
</gene>
<accession>A0ABT6MKI5</accession>
<reference evidence="1 2" key="1">
    <citation type="submission" date="2023-04" db="EMBL/GenBank/DDBJ databases">
        <title>Forest soil microbial communities from Buena Vista Peninsula, Colon Province, Panama.</title>
        <authorList>
            <person name="Bouskill N."/>
        </authorList>
    </citation>
    <scope>NUCLEOTIDE SEQUENCE [LARGE SCALE GENOMIC DNA]</scope>
    <source>
        <strain evidence="1 2">CFH S0262</strain>
    </source>
</reference>
<organism evidence="1 2">
    <name type="scientific">Prescottella agglutinans</name>
    <dbReference type="NCBI Taxonomy" id="1644129"/>
    <lineage>
        <taxon>Bacteria</taxon>
        <taxon>Bacillati</taxon>
        <taxon>Actinomycetota</taxon>
        <taxon>Actinomycetes</taxon>
        <taxon>Mycobacteriales</taxon>
        <taxon>Nocardiaceae</taxon>
        <taxon>Prescottella</taxon>
    </lineage>
</organism>
<evidence type="ECO:0000313" key="1">
    <source>
        <dbReference type="EMBL" id="MDH6284828.1"/>
    </source>
</evidence>
<name>A0ABT6MKI5_9NOCA</name>
<dbReference type="RefSeq" id="WP_280764017.1">
    <property type="nucleotide sequence ID" value="NZ_JARXVC010000028.1"/>
</dbReference>
<protein>
    <submittedName>
        <fullName evidence="1">Uncharacterized protein</fullName>
    </submittedName>
</protein>
<dbReference type="EMBL" id="JARXVC010000028">
    <property type="protein sequence ID" value="MDH6284828.1"/>
    <property type="molecule type" value="Genomic_DNA"/>
</dbReference>
<comment type="caution">
    <text evidence="1">The sequence shown here is derived from an EMBL/GenBank/DDBJ whole genome shotgun (WGS) entry which is preliminary data.</text>
</comment>
<proteinExistence type="predicted"/>
<sequence>MSKGPVTPQNWERYQRAEDCPQCEGDSNSFALVGDGVHEIRQCYDDPSHQFEAEAYYTPASSADATVFNLRD</sequence>
<dbReference type="Proteomes" id="UP001160334">
    <property type="component" value="Unassembled WGS sequence"/>
</dbReference>
<keyword evidence="2" id="KW-1185">Reference proteome</keyword>
<evidence type="ECO:0000313" key="2">
    <source>
        <dbReference type="Proteomes" id="UP001160334"/>
    </source>
</evidence>